<protein>
    <recommendedName>
        <fullName evidence="4">CvpA family protein</fullName>
    </recommendedName>
</protein>
<keyword evidence="1" id="KW-1133">Transmembrane helix</keyword>
<organism evidence="2 3">
    <name type="scientific">Anaerococcus kampingae</name>
    <dbReference type="NCBI Taxonomy" id="3115614"/>
    <lineage>
        <taxon>Bacteria</taxon>
        <taxon>Bacillati</taxon>
        <taxon>Bacillota</taxon>
        <taxon>Tissierellia</taxon>
        <taxon>Tissierellales</taxon>
        <taxon>Peptoniphilaceae</taxon>
        <taxon>Anaerococcus</taxon>
    </lineage>
</organism>
<feature type="transmembrane region" description="Helical" evidence="1">
    <location>
        <begin position="117"/>
        <end position="134"/>
    </location>
</feature>
<dbReference type="Proteomes" id="UP001637994">
    <property type="component" value="Unassembled WGS sequence"/>
</dbReference>
<evidence type="ECO:0008006" key="4">
    <source>
        <dbReference type="Google" id="ProtNLM"/>
    </source>
</evidence>
<dbReference type="EMBL" id="JBGMEF010000018">
    <property type="protein sequence ID" value="MFO3666910.1"/>
    <property type="molecule type" value="Genomic_DNA"/>
</dbReference>
<name>A0ABW9MCM4_9FIRM</name>
<sequence length="375" mass="43874">MDYSIILEQIYNFIINNQFIGFAIGAFLVLIILYIASKTFRKSGLFLLTTSFLIDLSIRSLPFDIYNNYPYVFNIVIGLYIAAFIDFLIRVLLILIKLKKKEKREDSSLKNFVKFTGIRPFLLMLIVNLVNFNNVLPKNIINLLTSLSFLYMVFKTLYSTYQYLSQKENIVIDDQMDFSDIDAYLSSDNKNSKKRHRRVLKNKSSIEEAKEKIDSKGPIPMSNFKKKLKADEPIEKIEKDLSNTDIINLMASSNNLVTTMTLTDLNTKKTISYKSEKAKFNLLEDDSYRVDLEFEVINDYDYGRFMDILLAYDEDRERYKFELSIDDNKSRELKMVFFDPSHIDKVNEKDHSLAGKTISLIFPKYKINFIKGNYQ</sequence>
<accession>A0ABW9MCM4</accession>
<keyword evidence="1" id="KW-0812">Transmembrane</keyword>
<evidence type="ECO:0000313" key="3">
    <source>
        <dbReference type="Proteomes" id="UP001637994"/>
    </source>
</evidence>
<evidence type="ECO:0000256" key="1">
    <source>
        <dbReference type="SAM" id="Phobius"/>
    </source>
</evidence>
<keyword evidence="1" id="KW-0472">Membrane</keyword>
<proteinExistence type="predicted"/>
<feature type="transmembrane region" description="Helical" evidence="1">
    <location>
        <begin position="71"/>
        <end position="96"/>
    </location>
</feature>
<reference evidence="2 3" key="1">
    <citation type="journal article" date="2025" name="Anaerobe">
        <title>Description of Anaerococcus kampingiae sp. nov., Anaerococcus groningensis sp. nov., Anaerococcus martiniensis sp. nov., and Anaerococcus cruorum sp. nov., isolated from human clinical specimens.</title>
        <authorList>
            <person name="Boiten K.E."/>
            <person name="Meijer J."/>
            <person name="van Wezel E.M."/>
            <person name="Veloo A.C.M."/>
        </authorList>
    </citation>
    <scope>NUCLEOTIDE SEQUENCE [LARGE SCALE GENOMIC DNA]</scope>
    <source>
        <strain evidence="2 3">ENR0874</strain>
    </source>
</reference>
<gene>
    <name evidence="2" type="ORF">ACCQ42_03910</name>
</gene>
<comment type="caution">
    <text evidence="2">The sequence shown here is derived from an EMBL/GenBank/DDBJ whole genome shotgun (WGS) entry which is preliminary data.</text>
</comment>
<dbReference type="RefSeq" id="WP_106460563.1">
    <property type="nucleotide sequence ID" value="NZ_JBGMEF010000018.1"/>
</dbReference>
<evidence type="ECO:0000313" key="2">
    <source>
        <dbReference type="EMBL" id="MFO3666910.1"/>
    </source>
</evidence>
<keyword evidence="3" id="KW-1185">Reference proteome</keyword>
<feature type="transmembrane region" description="Helical" evidence="1">
    <location>
        <begin position="19"/>
        <end position="37"/>
    </location>
</feature>